<keyword evidence="6" id="KW-1185">Reference proteome</keyword>
<evidence type="ECO:0000313" key="6">
    <source>
        <dbReference type="Proteomes" id="UP001165524"/>
    </source>
</evidence>
<feature type="transmembrane region" description="Helical" evidence="4">
    <location>
        <begin position="243"/>
        <end position="259"/>
    </location>
</feature>
<gene>
    <name evidence="5" type="ORF">MU846_09850</name>
</gene>
<comment type="caution">
    <text evidence="5">The sequence shown here is derived from an EMBL/GenBank/DDBJ whole genome shotgun (WGS) entry which is preliminary data.</text>
</comment>
<dbReference type="InterPro" id="IPR050482">
    <property type="entry name" value="Sensor_HK_TwoCompSys"/>
</dbReference>
<feature type="transmembrane region" description="Helical" evidence="4">
    <location>
        <begin position="150"/>
        <end position="173"/>
    </location>
</feature>
<keyword evidence="3" id="KW-0902">Two-component regulatory system</keyword>
<keyword evidence="4" id="KW-0812">Transmembrane</keyword>
<keyword evidence="2" id="KW-0418">Kinase</keyword>
<name>A0ABT0E851_9GAMM</name>
<feature type="transmembrane region" description="Helical" evidence="4">
    <location>
        <begin position="337"/>
        <end position="356"/>
    </location>
</feature>
<organism evidence="5 6">
    <name type="scientific">Alcanivorax quisquiliarum</name>
    <dbReference type="NCBI Taxonomy" id="2933565"/>
    <lineage>
        <taxon>Bacteria</taxon>
        <taxon>Pseudomonadati</taxon>
        <taxon>Pseudomonadota</taxon>
        <taxon>Gammaproteobacteria</taxon>
        <taxon>Oceanospirillales</taxon>
        <taxon>Alcanivoracaceae</taxon>
        <taxon>Alcanivorax</taxon>
    </lineage>
</organism>
<feature type="transmembrane region" description="Helical" evidence="4">
    <location>
        <begin position="219"/>
        <end position="236"/>
    </location>
</feature>
<accession>A0ABT0E851</accession>
<keyword evidence="4" id="KW-0472">Membrane</keyword>
<evidence type="ECO:0000256" key="4">
    <source>
        <dbReference type="SAM" id="Phobius"/>
    </source>
</evidence>
<keyword evidence="1" id="KW-0808">Transferase</keyword>
<dbReference type="Gene3D" id="3.30.565.10">
    <property type="entry name" value="Histidine kinase-like ATPase, C-terminal domain"/>
    <property type="match status" value="1"/>
</dbReference>
<protein>
    <recommendedName>
        <fullName evidence="7">Signal transduction histidine kinase</fullName>
    </recommendedName>
</protein>
<dbReference type="EMBL" id="JALKII010000006">
    <property type="protein sequence ID" value="MCK0538013.1"/>
    <property type="molecule type" value="Genomic_DNA"/>
</dbReference>
<evidence type="ECO:0008006" key="7">
    <source>
        <dbReference type="Google" id="ProtNLM"/>
    </source>
</evidence>
<dbReference type="Gene3D" id="1.20.5.1930">
    <property type="match status" value="1"/>
</dbReference>
<feature type="transmembrane region" description="Helical" evidence="4">
    <location>
        <begin position="304"/>
        <end position="325"/>
    </location>
</feature>
<feature type="transmembrane region" description="Helical" evidence="4">
    <location>
        <begin position="180"/>
        <end position="199"/>
    </location>
</feature>
<evidence type="ECO:0000256" key="3">
    <source>
        <dbReference type="ARBA" id="ARBA00023012"/>
    </source>
</evidence>
<dbReference type="SUPFAM" id="SSF55874">
    <property type="entry name" value="ATPase domain of HSP90 chaperone/DNA topoisomerase II/histidine kinase"/>
    <property type="match status" value="1"/>
</dbReference>
<dbReference type="PANTHER" id="PTHR24421">
    <property type="entry name" value="NITRATE/NITRITE SENSOR PROTEIN NARX-RELATED"/>
    <property type="match status" value="1"/>
</dbReference>
<feature type="transmembrane region" description="Helical" evidence="4">
    <location>
        <begin position="368"/>
        <end position="390"/>
    </location>
</feature>
<dbReference type="InterPro" id="IPR036890">
    <property type="entry name" value="HATPase_C_sf"/>
</dbReference>
<dbReference type="Proteomes" id="UP001165524">
    <property type="component" value="Unassembled WGS sequence"/>
</dbReference>
<dbReference type="RefSeq" id="WP_246952208.1">
    <property type="nucleotide sequence ID" value="NZ_JALKII010000006.1"/>
</dbReference>
<reference evidence="5" key="1">
    <citation type="submission" date="2022-04" db="EMBL/GenBank/DDBJ databases">
        <title>Alcanivorax sp. CY1518 draft genome sequence.</title>
        <authorList>
            <person name="Zhao G."/>
            <person name="An M."/>
        </authorList>
    </citation>
    <scope>NUCLEOTIDE SEQUENCE</scope>
    <source>
        <strain evidence="5">CY1518</strain>
    </source>
</reference>
<keyword evidence="4" id="KW-1133">Transmembrane helix</keyword>
<evidence type="ECO:0000313" key="5">
    <source>
        <dbReference type="EMBL" id="MCK0538013.1"/>
    </source>
</evidence>
<feature type="transmembrane region" description="Helical" evidence="4">
    <location>
        <begin position="265"/>
        <end position="283"/>
    </location>
</feature>
<evidence type="ECO:0000256" key="1">
    <source>
        <dbReference type="ARBA" id="ARBA00022679"/>
    </source>
</evidence>
<sequence>MANHINHSPRFALAPLQSLLFVLLTLALATMLAIVFALQPPWLGLTFSDGHSEGLRVERVAAGGPAAAHAQVGDIVSTLIAEGRHLDLRGYPLSSQPHAAPTLAGYHAFLQREGAVANALRSPEITLVRADGSHYTVAPARDRTLASLPVGFWLLHLYGTLACMIGVSVWVFLPRQWPPRLLALSGVGMFIATWQHSLWEARELALPATLFDLLMRGNHLALHGLLLSLLLLLVLYPRPLPHFRRWAVVACSGVAALLVNENLEWLQLPFHTFYLPLLFYYVLGTRAAWLQWQRSRCMPEERGALRWVLLSTLLTLSMGMVVYFLPVMLDIPPVASPSAMVGVVVTLYLGFALGILRYRLFDLERWWFIAWMWFLGGLSVLLVDVAVITWFGLRPAQALGLSVVLVGWGYFPARQWVLRRMSAAPAASMEQYMPAFVAALYDCEADQVRPLWEQLLQQAFRPLSLEPVQQALPEARIAQNGARLLVPDLENPLQGLSLRYSHGGRRLFNRRDEAIARALTATATRINQVREAREHGARQERQRIMRDLHDEVGARLLSLILTAPDEQYQRLSRKALAALRETIYVLDHTRRHALHDMLEDWCADLHERLAPLTSLPDIVLPPAEQLADYTLTPRQYVNLRRVLDEAVSNALKHGCGTGIRLQVTLTEERLEIILSNPLRTEPVFDEQDRLPGRGMSNMKTRMAELSGELRTTIHPGPPARFMLEASLPL</sequence>
<proteinExistence type="predicted"/>
<evidence type="ECO:0000256" key="2">
    <source>
        <dbReference type="ARBA" id="ARBA00022777"/>
    </source>
</evidence>